<reference evidence="9 10" key="1">
    <citation type="submission" date="2023-12" db="EMBL/GenBank/DDBJ databases">
        <title>the genome sequence of Hyalangium sp. s54d21.</title>
        <authorList>
            <person name="Zhang X."/>
        </authorList>
    </citation>
    <scope>NUCLEOTIDE SEQUENCE [LARGE SCALE GENOMIC DNA]</scope>
    <source>
        <strain evidence="10">s54d21</strain>
    </source>
</reference>
<organism evidence="9 10">
    <name type="scientific">Hyalangium rubrum</name>
    <dbReference type="NCBI Taxonomy" id="3103134"/>
    <lineage>
        <taxon>Bacteria</taxon>
        <taxon>Pseudomonadati</taxon>
        <taxon>Myxococcota</taxon>
        <taxon>Myxococcia</taxon>
        <taxon>Myxococcales</taxon>
        <taxon>Cystobacterineae</taxon>
        <taxon>Archangiaceae</taxon>
        <taxon>Hyalangium</taxon>
    </lineage>
</organism>
<evidence type="ECO:0000256" key="6">
    <source>
        <dbReference type="ARBA" id="ARBA00047321"/>
    </source>
</evidence>
<comment type="pathway">
    <text evidence="1">Plant hormone metabolism; auxin biosynthesis.</text>
</comment>
<evidence type="ECO:0000256" key="7">
    <source>
        <dbReference type="SAM" id="SignalP"/>
    </source>
</evidence>
<comment type="catalytic activity">
    <reaction evidence="6">
        <text>L-tryptophan + O2 = indole-3-acetamide + CO2 + H2O</text>
        <dbReference type="Rhea" id="RHEA:16165"/>
        <dbReference type="ChEBI" id="CHEBI:15377"/>
        <dbReference type="ChEBI" id="CHEBI:15379"/>
        <dbReference type="ChEBI" id="CHEBI:16031"/>
        <dbReference type="ChEBI" id="CHEBI:16526"/>
        <dbReference type="ChEBI" id="CHEBI:57912"/>
        <dbReference type="EC" id="1.13.12.3"/>
    </reaction>
</comment>
<dbReference type="EMBL" id="JAXIVS010000001">
    <property type="protein sequence ID" value="MDY7225415.1"/>
    <property type="molecule type" value="Genomic_DNA"/>
</dbReference>
<keyword evidence="7" id="KW-0732">Signal</keyword>
<keyword evidence="5" id="KW-0073">Auxin biosynthesis</keyword>
<protein>
    <recommendedName>
        <fullName evidence="4">Tryptophan 2-monooxygenase</fullName>
        <ecNumber evidence="3">1.13.12.3</ecNumber>
    </recommendedName>
</protein>
<evidence type="ECO:0000259" key="8">
    <source>
        <dbReference type="Pfam" id="PF01593"/>
    </source>
</evidence>
<dbReference type="SUPFAM" id="SSF51905">
    <property type="entry name" value="FAD/NAD(P)-binding domain"/>
    <property type="match status" value="1"/>
</dbReference>
<dbReference type="Proteomes" id="UP001291309">
    <property type="component" value="Unassembled WGS sequence"/>
</dbReference>
<evidence type="ECO:0000256" key="4">
    <source>
        <dbReference type="ARBA" id="ARBA00017871"/>
    </source>
</evidence>
<evidence type="ECO:0000313" key="9">
    <source>
        <dbReference type="EMBL" id="MDY7225415.1"/>
    </source>
</evidence>
<feature type="domain" description="Amine oxidase" evidence="8">
    <location>
        <begin position="56"/>
        <end position="499"/>
    </location>
</feature>
<feature type="chain" id="PRO_5045451334" description="Tryptophan 2-monooxygenase" evidence="7">
    <location>
        <begin position="23"/>
        <end position="507"/>
    </location>
</feature>
<dbReference type="Gene3D" id="3.50.50.60">
    <property type="entry name" value="FAD/NAD(P)-binding domain"/>
    <property type="match status" value="1"/>
</dbReference>
<dbReference type="InterPro" id="IPR036188">
    <property type="entry name" value="FAD/NAD-bd_sf"/>
</dbReference>
<dbReference type="PANTHER" id="PTHR10742:SF410">
    <property type="entry name" value="LYSINE-SPECIFIC HISTONE DEMETHYLASE 2"/>
    <property type="match status" value="1"/>
</dbReference>
<keyword evidence="10" id="KW-1185">Reference proteome</keyword>
<dbReference type="InterPro" id="IPR050281">
    <property type="entry name" value="Flavin_monoamine_oxidase"/>
</dbReference>
<gene>
    <name evidence="9" type="ORF">SYV04_03440</name>
</gene>
<dbReference type="Pfam" id="PF01593">
    <property type="entry name" value="Amino_oxidase"/>
    <property type="match status" value="1"/>
</dbReference>
<evidence type="ECO:0000256" key="5">
    <source>
        <dbReference type="ARBA" id="ARBA00023070"/>
    </source>
</evidence>
<dbReference type="InterPro" id="IPR002937">
    <property type="entry name" value="Amino_oxidase"/>
</dbReference>
<evidence type="ECO:0000256" key="3">
    <source>
        <dbReference type="ARBA" id="ARBA00012535"/>
    </source>
</evidence>
<dbReference type="PANTHER" id="PTHR10742">
    <property type="entry name" value="FLAVIN MONOAMINE OXIDASE"/>
    <property type="match status" value="1"/>
</dbReference>
<comment type="caution">
    <text evidence="9">The sequence shown here is derived from an EMBL/GenBank/DDBJ whole genome shotgun (WGS) entry which is preliminary data.</text>
</comment>
<feature type="signal peptide" evidence="7">
    <location>
        <begin position="1"/>
        <end position="22"/>
    </location>
</feature>
<dbReference type="RefSeq" id="WP_321544125.1">
    <property type="nucleotide sequence ID" value="NZ_JAXIVS010000001.1"/>
</dbReference>
<evidence type="ECO:0000256" key="2">
    <source>
        <dbReference type="ARBA" id="ARBA00005833"/>
    </source>
</evidence>
<comment type="similarity">
    <text evidence="2">Belongs to the tryptophan 2-monooxygenase family.</text>
</comment>
<name>A0ABU5GZZ2_9BACT</name>
<proteinExistence type="inferred from homology"/>
<sequence length="507" mass="56090">MLKKWFGLSYLLVAMLALQGCAGWSQQKRDDASGSTPAAVVTAKKDAPVIIVGSGLTGLTIAYELKKKGIDSLIIESSPRIGGRIQTVTFADGMTAEAHMEEYFARSPAVALLKELNLPLIEDVAHSTVRLEGKIYPYQGEGDRDQYLAGIFNAEERAAFLKWNAKAWDIYSKLHASHYEGKPLPPELAELLRISFAEFIGRDKLPRKVSEWIRATVEPEMAIEWDKIAALDGIDEIRLFLDTPEGFGEKNYHVDGGNTRFTEALTARLNPDQIMTQGRVTAIEQTATGVKLRVLEKERQYIEVTGRMAVVTVPVNHIGRIQFSPALTAEKWKAINTTKMGSYIKVHFRVAPEAVPLWSDKNGESILTMLSDTQAGSIYDVTNLQGGEGAGKDSLLTLLLHAKFAQNLMNLPLDEVREKSAEALDGLFPGVRKHIKYSEIFVYPQAVAYWPLELGRSRFDALADDLRRPQGRLYFGGDTTVDSHSEGAVVSALNISKSIIARQAELK</sequence>
<dbReference type="PROSITE" id="PS51257">
    <property type="entry name" value="PROKAR_LIPOPROTEIN"/>
    <property type="match status" value="1"/>
</dbReference>
<accession>A0ABU5GZZ2</accession>
<evidence type="ECO:0000313" key="10">
    <source>
        <dbReference type="Proteomes" id="UP001291309"/>
    </source>
</evidence>
<evidence type="ECO:0000256" key="1">
    <source>
        <dbReference type="ARBA" id="ARBA00004814"/>
    </source>
</evidence>
<dbReference type="EC" id="1.13.12.3" evidence="3"/>